<name>A0A0B5ERN0_STRA4</name>
<sequence length="278" mass="31619">MTATPPEQSPAITSLLAHTTKDDIRRDPFPHVVVRNALPQELYETLAKSMPTGEYIAERIGKPITSNERYNYMSEPILADPTVAQVWKDFVTYHASPAFLTEFLDLFQEDLLANLPEAEQKIGTPLRELRVGRRNRDSFETHDILMDCTAVINSAVTGRPSAYRGPHVDKPYKLFGGLFYMRLDEDDTEGGDLVLYKYRPGAHKFHTSASEYGDNRFDIDPQYVEEVMTIPYEANTLVLYPINRLALHGVSVRALTQHQRRFVALVGDLQHHLFDLAL</sequence>
<dbReference type="Proteomes" id="UP000031523">
    <property type="component" value="Chromosome"/>
</dbReference>
<protein>
    <recommendedName>
        <fullName evidence="3">Fe2OG dioxygenase domain-containing protein</fullName>
    </recommendedName>
</protein>
<evidence type="ECO:0000313" key="2">
    <source>
        <dbReference type="Proteomes" id="UP000031523"/>
    </source>
</evidence>
<evidence type="ECO:0008006" key="3">
    <source>
        <dbReference type="Google" id="ProtNLM"/>
    </source>
</evidence>
<dbReference type="Gene3D" id="2.60.120.620">
    <property type="entry name" value="q2cbj1_9rhob like domain"/>
    <property type="match status" value="1"/>
</dbReference>
<dbReference type="EMBL" id="CP010519">
    <property type="protein sequence ID" value="AJE84284.1"/>
    <property type="molecule type" value="Genomic_DNA"/>
</dbReference>
<dbReference type="KEGG" id="sals:SLNWT_3908"/>
<reference evidence="1 2" key="1">
    <citation type="submission" date="2015-01" db="EMBL/GenBank/DDBJ databases">
        <title>Enhanced salinomycin production by adjusting the supply of polyketide extender units in Streptomyce albus DSM 41398.</title>
        <authorList>
            <person name="Lu C."/>
        </authorList>
    </citation>
    <scope>NUCLEOTIDE SEQUENCE [LARGE SCALE GENOMIC DNA]</scope>
    <source>
        <strain evidence="2">ATCC 21838 / DSM 41398 / FERM P-419 / JCM 4703 / NBRC 107858</strain>
    </source>
</reference>
<evidence type="ECO:0000313" key="1">
    <source>
        <dbReference type="EMBL" id="AJE84284.1"/>
    </source>
</evidence>
<dbReference type="AlphaFoldDB" id="A0A0B5ERN0"/>
<gene>
    <name evidence="1" type="ORF">SLNWT_3908</name>
</gene>
<proteinExistence type="predicted"/>
<keyword evidence="2" id="KW-1185">Reference proteome</keyword>
<accession>A0A0B5ERN0</accession>
<organism evidence="1 2">
    <name type="scientific">Streptomyces albus (strain ATCC 21838 / DSM 41398 / FERM P-419 / JCM 4703 / NBRC 107858)</name>
    <dbReference type="NCBI Taxonomy" id="1081613"/>
    <lineage>
        <taxon>Bacteria</taxon>
        <taxon>Bacillati</taxon>
        <taxon>Actinomycetota</taxon>
        <taxon>Actinomycetes</taxon>
        <taxon>Kitasatosporales</taxon>
        <taxon>Streptomycetaceae</taxon>
        <taxon>Streptomyces</taxon>
    </lineage>
</organism>